<evidence type="ECO:0000256" key="5">
    <source>
        <dbReference type="ARBA" id="ARBA00023136"/>
    </source>
</evidence>
<feature type="transmembrane region" description="Helical" evidence="6">
    <location>
        <begin position="265"/>
        <end position="289"/>
    </location>
</feature>
<feature type="transmembrane region" description="Helical" evidence="6">
    <location>
        <begin position="309"/>
        <end position="335"/>
    </location>
</feature>
<keyword evidence="2" id="KW-1003">Cell membrane</keyword>
<reference evidence="7" key="1">
    <citation type="submission" date="2018-05" db="EMBL/GenBank/DDBJ databases">
        <authorList>
            <person name="Lanie J.A."/>
            <person name="Ng W.-L."/>
            <person name="Kazmierczak K.M."/>
            <person name="Andrzejewski T.M."/>
            <person name="Davidsen T.M."/>
            <person name="Wayne K.J."/>
            <person name="Tettelin H."/>
            <person name="Glass J.I."/>
            <person name="Rusch D."/>
            <person name="Podicherti R."/>
            <person name="Tsui H.-C.T."/>
            <person name="Winkler M.E."/>
        </authorList>
    </citation>
    <scope>NUCLEOTIDE SEQUENCE</scope>
</reference>
<evidence type="ECO:0000313" key="7">
    <source>
        <dbReference type="EMBL" id="SUZ97398.1"/>
    </source>
</evidence>
<feature type="transmembrane region" description="Helical" evidence="6">
    <location>
        <begin position="127"/>
        <end position="149"/>
    </location>
</feature>
<protein>
    <recommendedName>
        <fullName evidence="8">Flippase-like domain-containing protein</fullName>
    </recommendedName>
</protein>
<evidence type="ECO:0000256" key="4">
    <source>
        <dbReference type="ARBA" id="ARBA00022989"/>
    </source>
</evidence>
<dbReference type="InterPro" id="IPR022791">
    <property type="entry name" value="L-PG_synthase/AglD"/>
</dbReference>
<evidence type="ECO:0000256" key="2">
    <source>
        <dbReference type="ARBA" id="ARBA00022475"/>
    </source>
</evidence>
<keyword evidence="3 6" id="KW-0812">Transmembrane</keyword>
<evidence type="ECO:0008006" key="8">
    <source>
        <dbReference type="Google" id="ProtNLM"/>
    </source>
</evidence>
<evidence type="ECO:0000256" key="6">
    <source>
        <dbReference type="SAM" id="Phobius"/>
    </source>
</evidence>
<dbReference type="NCBIfam" id="TIGR00374">
    <property type="entry name" value="flippase-like domain"/>
    <property type="match status" value="1"/>
</dbReference>
<comment type="subcellular location">
    <subcellularLocation>
        <location evidence="1">Cell membrane</location>
        <topology evidence="1">Multi-pass membrane protein</topology>
    </subcellularLocation>
</comment>
<dbReference type="Pfam" id="PF03706">
    <property type="entry name" value="LPG_synthase_TM"/>
    <property type="match status" value="1"/>
</dbReference>
<dbReference type="PANTHER" id="PTHR39087:SF2">
    <property type="entry name" value="UPF0104 MEMBRANE PROTEIN MJ1595"/>
    <property type="match status" value="1"/>
</dbReference>
<evidence type="ECO:0000256" key="3">
    <source>
        <dbReference type="ARBA" id="ARBA00022692"/>
    </source>
</evidence>
<organism evidence="7">
    <name type="scientific">marine metagenome</name>
    <dbReference type="NCBI Taxonomy" id="408172"/>
    <lineage>
        <taxon>unclassified sequences</taxon>
        <taxon>metagenomes</taxon>
        <taxon>ecological metagenomes</taxon>
    </lineage>
</organism>
<name>A0A381S274_9ZZZZ</name>
<sequence>MLIGNKAFWIGTAGSTVFLAVFVGLFVDLDTIGSVLNGANYAYVAPSLLFYFIAVWFRTARWKFLLRPLIGKPKKSIYSVVIVGYMANNLIPVRIGEVIRSYYLSLREECSTSSAFGTVAVERATDVLALLFFLGIAALMSISGIERAFGHISSEIPGGTLVMVVAALLPFIAVLSVVLIISISSKQKIIKFLGSVFGLLGSKYRGRGLAITERLLEGLTVVNSLSDLIKVFAWSIPVWAAEGGMYYLIAMGFDLGSIFNTQIDFIAAILLFTAAANLAGVFPSTAGGWGPFDFFGAAALTAFGVQSEIAAGYALTVHVVVWVPPTVVGALLLILDGKSLTGLIQGAKESRQPIVNQGSAE</sequence>
<gene>
    <name evidence="7" type="ORF">METZ01_LOCUS50252</name>
</gene>
<accession>A0A381S274</accession>
<feature type="transmembrane region" description="Helical" evidence="6">
    <location>
        <begin position="7"/>
        <end position="27"/>
    </location>
</feature>
<dbReference type="EMBL" id="UINC01002506">
    <property type="protein sequence ID" value="SUZ97398.1"/>
    <property type="molecule type" value="Genomic_DNA"/>
</dbReference>
<dbReference type="AlphaFoldDB" id="A0A381S274"/>
<evidence type="ECO:0000256" key="1">
    <source>
        <dbReference type="ARBA" id="ARBA00004651"/>
    </source>
</evidence>
<feature type="transmembrane region" description="Helical" evidence="6">
    <location>
        <begin position="231"/>
        <end position="253"/>
    </location>
</feature>
<keyword evidence="5 6" id="KW-0472">Membrane</keyword>
<feature type="transmembrane region" description="Helical" evidence="6">
    <location>
        <begin position="39"/>
        <end position="57"/>
    </location>
</feature>
<proteinExistence type="predicted"/>
<feature type="transmembrane region" description="Helical" evidence="6">
    <location>
        <begin position="161"/>
        <end position="183"/>
    </location>
</feature>
<keyword evidence="4 6" id="KW-1133">Transmembrane helix</keyword>
<dbReference type="GO" id="GO:0005886">
    <property type="term" value="C:plasma membrane"/>
    <property type="evidence" value="ECO:0007669"/>
    <property type="project" value="UniProtKB-SubCell"/>
</dbReference>
<dbReference type="PANTHER" id="PTHR39087">
    <property type="entry name" value="UPF0104 MEMBRANE PROTEIN MJ1595"/>
    <property type="match status" value="1"/>
</dbReference>